<keyword evidence="2" id="KW-1185">Reference proteome</keyword>
<organism evidence="1 2">
    <name type="scientific">Sporocytophaga myxococcoides</name>
    <dbReference type="NCBI Taxonomy" id="153721"/>
    <lineage>
        <taxon>Bacteria</taxon>
        <taxon>Pseudomonadati</taxon>
        <taxon>Bacteroidota</taxon>
        <taxon>Cytophagia</taxon>
        <taxon>Cytophagales</taxon>
        <taxon>Cytophagaceae</taxon>
        <taxon>Sporocytophaga</taxon>
    </lineage>
</organism>
<protein>
    <submittedName>
        <fullName evidence="1">Uncharacterized protein</fullName>
    </submittedName>
</protein>
<dbReference type="EMBL" id="BBLT01000006">
    <property type="protein sequence ID" value="GAL85784.1"/>
    <property type="molecule type" value="Genomic_DNA"/>
</dbReference>
<evidence type="ECO:0000313" key="1">
    <source>
        <dbReference type="EMBL" id="GAL85784.1"/>
    </source>
</evidence>
<proteinExistence type="predicted"/>
<comment type="caution">
    <text evidence="1">The sequence shown here is derived from an EMBL/GenBank/DDBJ whole genome shotgun (WGS) entry which is preliminary data.</text>
</comment>
<gene>
    <name evidence="1" type="ORF">MYP_3013</name>
</gene>
<sequence length="83" mass="9228">MGTLLASTNKGNPARIISKIYRYFVISSFEDNLPDLTVNRPFDAVNLLLLIPDQVADLVIPAPAFLTLLLYHNFRLVKTPAGE</sequence>
<accession>A0A098LH66</accession>
<name>A0A098LH66_9BACT</name>
<evidence type="ECO:0000313" key="2">
    <source>
        <dbReference type="Proteomes" id="UP000030185"/>
    </source>
</evidence>
<reference evidence="1 2" key="1">
    <citation type="submission" date="2014-09" db="EMBL/GenBank/DDBJ databases">
        <title>Sporocytophaga myxococcoides PG-01 genome sequencing.</title>
        <authorList>
            <person name="Liu L."/>
            <person name="Gao P.J."/>
            <person name="Chen G.J."/>
            <person name="Wang L.S."/>
        </authorList>
    </citation>
    <scope>NUCLEOTIDE SEQUENCE [LARGE SCALE GENOMIC DNA]</scope>
    <source>
        <strain evidence="1 2">PG-01</strain>
    </source>
</reference>
<dbReference type="Proteomes" id="UP000030185">
    <property type="component" value="Unassembled WGS sequence"/>
</dbReference>
<dbReference type="AlphaFoldDB" id="A0A098LH66"/>